<accession>A0AAU8J6G5</accession>
<dbReference type="Pfam" id="PF05685">
    <property type="entry name" value="Uma2"/>
    <property type="match status" value="1"/>
</dbReference>
<feature type="domain" description="Putative restriction endonuclease" evidence="2">
    <location>
        <begin position="31"/>
        <end position="183"/>
    </location>
</feature>
<evidence type="ECO:0000259" key="2">
    <source>
        <dbReference type="Pfam" id="PF05685"/>
    </source>
</evidence>
<protein>
    <submittedName>
        <fullName evidence="3">Uma2 family endonuclease</fullName>
    </submittedName>
</protein>
<reference evidence="3" key="1">
    <citation type="submission" date="2024-07" db="EMBL/GenBank/DDBJ databases">
        <authorList>
            <person name="Kim Y.J."/>
            <person name="Jeong J.Y."/>
        </authorList>
    </citation>
    <scope>NUCLEOTIDE SEQUENCE</scope>
    <source>
        <strain evidence="3">GIHE-MW2</strain>
    </source>
</reference>
<dbReference type="InterPro" id="IPR011335">
    <property type="entry name" value="Restrct_endonuc-II-like"/>
</dbReference>
<dbReference type="GO" id="GO:0004519">
    <property type="term" value="F:endonuclease activity"/>
    <property type="evidence" value="ECO:0007669"/>
    <property type="project" value="UniProtKB-KW"/>
</dbReference>
<gene>
    <name evidence="3" type="ORF">ABWT76_003321</name>
</gene>
<organism evidence="3">
    <name type="scientific">Planktothricoides raciborskii GIHE-MW2</name>
    <dbReference type="NCBI Taxonomy" id="2792601"/>
    <lineage>
        <taxon>Bacteria</taxon>
        <taxon>Bacillati</taxon>
        <taxon>Cyanobacteriota</taxon>
        <taxon>Cyanophyceae</taxon>
        <taxon>Oscillatoriophycideae</taxon>
        <taxon>Oscillatoriales</taxon>
        <taxon>Oscillatoriaceae</taxon>
        <taxon>Planktothricoides</taxon>
    </lineage>
</organism>
<proteinExistence type="predicted"/>
<keyword evidence="3" id="KW-0378">Hydrolase</keyword>
<keyword evidence="3" id="KW-0540">Nuclease</keyword>
<feature type="region of interest" description="Disordered" evidence="1">
    <location>
        <begin position="222"/>
        <end position="298"/>
    </location>
</feature>
<dbReference type="CDD" id="cd06260">
    <property type="entry name" value="DUF820-like"/>
    <property type="match status" value="1"/>
</dbReference>
<dbReference type="AlphaFoldDB" id="A0AAU8J6G5"/>
<dbReference type="InterPro" id="IPR012296">
    <property type="entry name" value="Nuclease_put_TT1808"/>
</dbReference>
<keyword evidence="3" id="KW-0255">Endonuclease</keyword>
<evidence type="ECO:0000313" key="3">
    <source>
        <dbReference type="EMBL" id="XCM34698.1"/>
    </source>
</evidence>
<dbReference type="SUPFAM" id="SSF52980">
    <property type="entry name" value="Restriction endonuclease-like"/>
    <property type="match status" value="1"/>
</dbReference>
<feature type="compositionally biased region" description="Basic and acidic residues" evidence="1">
    <location>
        <begin position="222"/>
        <end position="256"/>
    </location>
</feature>
<dbReference type="RefSeq" id="WP_054469231.1">
    <property type="nucleotide sequence ID" value="NZ_CP159837.1"/>
</dbReference>
<dbReference type="PANTHER" id="PTHR33352">
    <property type="entry name" value="SLR1095 PROTEIN"/>
    <property type="match status" value="1"/>
</dbReference>
<dbReference type="Gene3D" id="3.90.1570.10">
    <property type="entry name" value="tt1808, chain A"/>
    <property type="match status" value="1"/>
</dbReference>
<evidence type="ECO:0000256" key="1">
    <source>
        <dbReference type="SAM" id="MobiDB-lite"/>
    </source>
</evidence>
<dbReference type="EMBL" id="CP159837">
    <property type="protein sequence ID" value="XCM34698.1"/>
    <property type="molecule type" value="Genomic_DNA"/>
</dbReference>
<dbReference type="InterPro" id="IPR008538">
    <property type="entry name" value="Uma2"/>
</dbReference>
<name>A0AAU8J6G5_9CYAN</name>
<sequence length="316" mass="36711">MSVELTAQTCPETVVEPDWEPPMPPTDLIFDDGEPLETNRHRIAMNVLIRSLQQAWSDRNDFYTGGNMFIYYSSEQVRNKDFRGPDFFAVLDVDGTKERQGWVIWFEGGRYPDVIVEFMSPSTARVDKGIKKDIYQQVFRTPDYFVFDPFEPNSLQGWHLQGSQGYQTLVPNDRGWLWCESLGFWLGTWSGTIDREEAVWLRFYDTEGNLVLLPEEAEHLHAEAERQNAEAERQKAEAERQKAEEERQKAEAERQRAQQAQQLAEAERQKAEQAQQLAEAERQRAQQAQQLAEAERQRAERLAERLRAIGLDPDNL</sequence>
<dbReference type="PANTHER" id="PTHR33352:SF3">
    <property type="entry name" value="SLR1612 PROTEIN"/>
    <property type="match status" value="1"/>
</dbReference>